<dbReference type="InterPro" id="IPR027417">
    <property type="entry name" value="P-loop_NTPase"/>
</dbReference>
<keyword evidence="5" id="KW-1185">Reference proteome</keyword>
<dbReference type="Proteomes" id="UP000321562">
    <property type="component" value="Unassembled WGS sequence"/>
</dbReference>
<evidence type="ECO:0000256" key="2">
    <source>
        <dbReference type="ARBA" id="ARBA00022679"/>
    </source>
</evidence>
<evidence type="ECO:0000313" key="4">
    <source>
        <dbReference type="EMBL" id="TXB68619.1"/>
    </source>
</evidence>
<reference evidence="4 5" key="1">
    <citation type="submission" date="2019-08" db="EMBL/GenBank/DDBJ databases">
        <authorList>
            <person name="Ye J."/>
        </authorList>
    </citation>
    <scope>NUCLEOTIDE SEQUENCE [LARGE SCALE GENOMIC DNA]</scope>
    <source>
        <strain evidence="4 5">TK008</strain>
    </source>
</reference>
<dbReference type="EMBL" id="VOPL01000004">
    <property type="protein sequence ID" value="TXB68619.1"/>
    <property type="molecule type" value="Genomic_DNA"/>
</dbReference>
<dbReference type="OrthoDB" id="9804504at2"/>
<protein>
    <submittedName>
        <fullName evidence="4">Sulfotransferase domain-containing protein</fullName>
    </submittedName>
</protein>
<sequence length="275" mass="31299">MPRLVWKRASNTFSLWRYSDRIDAILASYPKSGRTWFRYILSSYIARLYKLEPAPDLHTMFRVLPNFDLDPVRGLPAFAFADHKPKPPLIAVSHLRYARRWFRSYPTVFMVRDPKDVLVSAYFHATRQKHRFSGDIDAFLVDPKQGISSLTEYLNGWAAGLSDRPHIVISYEKLSSDPVTETAKVLAFLGLEENPDMLNAAIETASFKRMLNLELKSGLPGHEYDRSDSENLRMRRGKVGGFGDYLTEAQIALIDDTCARNLTPEAKALLSRAVA</sequence>
<keyword evidence="2 4" id="KW-0808">Transferase</keyword>
<dbReference type="SUPFAM" id="SSF52540">
    <property type="entry name" value="P-loop containing nucleoside triphosphate hydrolases"/>
    <property type="match status" value="1"/>
</dbReference>
<dbReference type="Pfam" id="PF00685">
    <property type="entry name" value="Sulfotransfer_1"/>
    <property type="match status" value="1"/>
</dbReference>
<dbReference type="RefSeq" id="WP_147098593.1">
    <property type="nucleotide sequence ID" value="NZ_JBHUFH010000012.1"/>
</dbReference>
<dbReference type="PANTHER" id="PTHR11783">
    <property type="entry name" value="SULFOTRANSFERASE SULT"/>
    <property type="match status" value="1"/>
</dbReference>
<gene>
    <name evidence="4" type="ORF">FQV27_11565</name>
</gene>
<evidence type="ECO:0000313" key="5">
    <source>
        <dbReference type="Proteomes" id="UP000321562"/>
    </source>
</evidence>
<name>A0A5C6S1Z5_9RHOB</name>
<comment type="caution">
    <text evidence="4">The sequence shown here is derived from an EMBL/GenBank/DDBJ whole genome shotgun (WGS) entry which is preliminary data.</text>
</comment>
<comment type="similarity">
    <text evidence="1">Belongs to the sulfotransferase 1 family.</text>
</comment>
<feature type="domain" description="Sulfotransferase" evidence="3">
    <location>
        <begin position="23"/>
        <end position="262"/>
    </location>
</feature>
<dbReference type="AlphaFoldDB" id="A0A5C6S1Z5"/>
<organism evidence="4 5">
    <name type="scientific">Paracoccus aurantiacus</name>
    <dbReference type="NCBI Taxonomy" id="2599412"/>
    <lineage>
        <taxon>Bacteria</taxon>
        <taxon>Pseudomonadati</taxon>
        <taxon>Pseudomonadota</taxon>
        <taxon>Alphaproteobacteria</taxon>
        <taxon>Rhodobacterales</taxon>
        <taxon>Paracoccaceae</taxon>
        <taxon>Paracoccus</taxon>
    </lineage>
</organism>
<proteinExistence type="inferred from homology"/>
<dbReference type="InterPro" id="IPR000863">
    <property type="entry name" value="Sulfotransferase_dom"/>
</dbReference>
<accession>A0A5C6S1Z5</accession>
<evidence type="ECO:0000259" key="3">
    <source>
        <dbReference type="Pfam" id="PF00685"/>
    </source>
</evidence>
<dbReference type="Gene3D" id="3.40.50.300">
    <property type="entry name" value="P-loop containing nucleotide triphosphate hydrolases"/>
    <property type="match status" value="1"/>
</dbReference>
<dbReference type="GO" id="GO:0008146">
    <property type="term" value="F:sulfotransferase activity"/>
    <property type="evidence" value="ECO:0007669"/>
    <property type="project" value="InterPro"/>
</dbReference>
<evidence type="ECO:0000256" key="1">
    <source>
        <dbReference type="ARBA" id="ARBA00005771"/>
    </source>
</evidence>